<sequence length="368" mass="41831">MGTSLDKLTIKGFKSIRELKDFELKALNVFIGGNGAGKSNLIDFFRLLRNLIDGKLNEFIRSGGGISDFLFNGRKVTKRLEFETRFGVRGYRFCIEPGPSEKIFLTKEARYYRPGTTGWWELGDSPDGTSRLVKEAKGDSYDRKYSRPVYRAISSWQIYHFHDTSATAAMRHYEIIQDNKVLRFDAANIAPYLLRLKEKHADAYREILDSVRLVMPFFDDFLLDVVEFGEKQKVNLSWLQKGSDYPMQPYHLSDGSIRFICLATALMQPDPPSTIIIDEPELGLHPSAIAILAELIQNASNRTQLIVATQSPALIDHFSVEDVIVVNRKDGASTFERLKEEDFSAWLETYSVGELWSKNVISGGPTYE</sequence>
<accession>A0A5K7ZQW8</accession>
<dbReference type="RefSeq" id="WP_155322886.1">
    <property type="nucleotide sequence ID" value="NZ_AP021876.1"/>
</dbReference>
<evidence type="ECO:0000259" key="1">
    <source>
        <dbReference type="Pfam" id="PF13304"/>
    </source>
</evidence>
<dbReference type="Gene3D" id="3.40.50.300">
    <property type="entry name" value="P-loop containing nucleotide triphosphate hydrolases"/>
    <property type="match status" value="1"/>
</dbReference>
<dbReference type="GO" id="GO:0005524">
    <property type="term" value="F:ATP binding"/>
    <property type="evidence" value="ECO:0007669"/>
    <property type="project" value="InterPro"/>
</dbReference>
<dbReference type="PIRSF" id="PIRSF029347">
    <property type="entry name" value="RecF"/>
    <property type="match status" value="1"/>
</dbReference>
<proteinExistence type="predicted"/>
<dbReference type="KEGG" id="dov:DSCO28_29860"/>
<dbReference type="GO" id="GO:0006302">
    <property type="term" value="P:double-strand break repair"/>
    <property type="evidence" value="ECO:0007669"/>
    <property type="project" value="TreeGrafter"/>
</dbReference>
<dbReference type="SUPFAM" id="SSF52540">
    <property type="entry name" value="P-loop containing nucleoside triphosphate hydrolases"/>
    <property type="match status" value="1"/>
</dbReference>
<organism evidence="2 3">
    <name type="scientific">Desulfosarcina ovata subsp. sediminis</name>
    <dbReference type="NCBI Taxonomy" id="885957"/>
    <lineage>
        <taxon>Bacteria</taxon>
        <taxon>Pseudomonadati</taxon>
        <taxon>Thermodesulfobacteriota</taxon>
        <taxon>Desulfobacteria</taxon>
        <taxon>Desulfobacterales</taxon>
        <taxon>Desulfosarcinaceae</taxon>
        <taxon>Desulfosarcina</taxon>
    </lineage>
</organism>
<dbReference type="InterPro" id="IPR003959">
    <property type="entry name" value="ATPase_AAA_core"/>
</dbReference>
<protein>
    <submittedName>
        <fullName evidence="2">Chromosome segregation protein SMC</fullName>
    </submittedName>
</protein>
<dbReference type="AlphaFoldDB" id="A0A5K7ZQW8"/>
<dbReference type="PANTHER" id="PTHR32182:SF22">
    <property type="entry name" value="ATP-DEPENDENT ENDONUCLEASE, OLD FAMILY-RELATED"/>
    <property type="match status" value="1"/>
</dbReference>
<gene>
    <name evidence="2" type="ORF">DSCO28_29860</name>
</gene>
<dbReference type="Pfam" id="PF13304">
    <property type="entry name" value="AAA_21"/>
    <property type="match status" value="1"/>
</dbReference>
<feature type="domain" description="ATPase AAA-type core" evidence="1">
    <location>
        <begin position="27"/>
        <end position="316"/>
    </location>
</feature>
<name>A0A5K7ZQW8_9BACT</name>
<reference evidence="2 3" key="1">
    <citation type="submission" date="2019-11" db="EMBL/GenBank/DDBJ databases">
        <title>Comparative genomics of hydrocarbon-degrading Desulfosarcina strains.</title>
        <authorList>
            <person name="Watanabe M."/>
            <person name="Kojima H."/>
            <person name="Fukui M."/>
        </authorList>
    </citation>
    <scope>NUCLEOTIDE SEQUENCE [LARGE SCALE GENOMIC DNA]</scope>
    <source>
        <strain evidence="2 3">28bB2T</strain>
    </source>
</reference>
<dbReference type="InterPro" id="IPR014555">
    <property type="entry name" value="RecF-like"/>
</dbReference>
<evidence type="ECO:0000313" key="3">
    <source>
        <dbReference type="Proteomes" id="UP000425960"/>
    </source>
</evidence>
<dbReference type="GO" id="GO:0016887">
    <property type="term" value="F:ATP hydrolysis activity"/>
    <property type="evidence" value="ECO:0007669"/>
    <property type="project" value="InterPro"/>
</dbReference>
<evidence type="ECO:0000313" key="2">
    <source>
        <dbReference type="EMBL" id="BBO82420.1"/>
    </source>
</evidence>
<dbReference type="Proteomes" id="UP000425960">
    <property type="component" value="Chromosome"/>
</dbReference>
<dbReference type="GO" id="GO:0000731">
    <property type="term" value="P:DNA synthesis involved in DNA repair"/>
    <property type="evidence" value="ECO:0007669"/>
    <property type="project" value="TreeGrafter"/>
</dbReference>
<dbReference type="InterPro" id="IPR027417">
    <property type="entry name" value="P-loop_NTPase"/>
</dbReference>
<dbReference type="EMBL" id="AP021876">
    <property type="protein sequence ID" value="BBO82420.1"/>
    <property type="molecule type" value="Genomic_DNA"/>
</dbReference>
<dbReference type="PANTHER" id="PTHR32182">
    <property type="entry name" value="DNA REPLICATION AND REPAIR PROTEIN RECF"/>
    <property type="match status" value="1"/>
</dbReference>